<protein>
    <submittedName>
        <fullName evidence="2">Uncharacterized protein</fullName>
    </submittedName>
</protein>
<dbReference type="EMBL" id="GGEC01085191">
    <property type="protein sequence ID" value="MBX65675.1"/>
    <property type="molecule type" value="Transcribed_RNA"/>
</dbReference>
<accession>A0A2P2QFH9</accession>
<feature type="region of interest" description="Disordered" evidence="1">
    <location>
        <begin position="28"/>
        <end position="47"/>
    </location>
</feature>
<dbReference type="AlphaFoldDB" id="A0A2P2QFH9"/>
<reference evidence="2" key="1">
    <citation type="submission" date="2018-02" db="EMBL/GenBank/DDBJ databases">
        <title>Rhizophora mucronata_Transcriptome.</title>
        <authorList>
            <person name="Meera S.P."/>
            <person name="Sreeshan A."/>
            <person name="Augustine A."/>
        </authorList>
    </citation>
    <scope>NUCLEOTIDE SEQUENCE</scope>
    <source>
        <tissue evidence="2">Leaf</tissue>
    </source>
</reference>
<name>A0A2P2QFH9_RHIMU</name>
<evidence type="ECO:0000256" key="1">
    <source>
        <dbReference type="SAM" id="MobiDB-lite"/>
    </source>
</evidence>
<sequence length="47" mass="5224">MGTTQVLLATTTLHSYTNSHAHTIMFQNSRPPPDAIPQKPTGIQFSW</sequence>
<proteinExistence type="predicted"/>
<organism evidence="2">
    <name type="scientific">Rhizophora mucronata</name>
    <name type="common">Asiatic mangrove</name>
    <dbReference type="NCBI Taxonomy" id="61149"/>
    <lineage>
        <taxon>Eukaryota</taxon>
        <taxon>Viridiplantae</taxon>
        <taxon>Streptophyta</taxon>
        <taxon>Embryophyta</taxon>
        <taxon>Tracheophyta</taxon>
        <taxon>Spermatophyta</taxon>
        <taxon>Magnoliopsida</taxon>
        <taxon>eudicotyledons</taxon>
        <taxon>Gunneridae</taxon>
        <taxon>Pentapetalae</taxon>
        <taxon>rosids</taxon>
        <taxon>fabids</taxon>
        <taxon>Malpighiales</taxon>
        <taxon>Rhizophoraceae</taxon>
        <taxon>Rhizophora</taxon>
    </lineage>
</organism>
<evidence type="ECO:0000313" key="2">
    <source>
        <dbReference type="EMBL" id="MBX65675.1"/>
    </source>
</evidence>